<dbReference type="EMBL" id="AP018248">
    <property type="protein sequence ID" value="BAY96483.1"/>
    <property type="molecule type" value="Genomic_DNA"/>
</dbReference>
<dbReference type="KEGG" id="ttq:NIES37_04160"/>
<accession>A0A1Z4MSP1</accession>
<dbReference type="SUPFAM" id="SSF53448">
    <property type="entry name" value="Nucleotide-diphospho-sugar transferases"/>
    <property type="match status" value="1"/>
</dbReference>
<proteinExistence type="inferred from homology"/>
<keyword evidence="3" id="KW-0808">Transferase</keyword>
<evidence type="ECO:0000313" key="6">
    <source>
        <dbReference type="Proteomes" id="UP000218785"/>
    </source>
</evidence>
<dbReference type="PANTHER" id="PTHR43630:SF1">
    <property type="entry name" value="POLY-BETA-1,6-N-ACETYL-D-GLUCOSAMINE SYNTHASE"/>
    <property type="match status" value="1"/>
</dbReference>
<keyword evidence="6" id="KW-1185">Reference proteome</keyword>
<dbReference type="GO" id="GO:0016757">
    <property type="term" value="F:glycosyltransferase activity"/>
    <property type="evidence" value="ECO:0007669"/>
    <property type="project" value="UniProtKB-KW"/>
</dbReference>
<gene>
    <name evidence="5" type="ORF">NIES37_04160</name>
</gene>
<sequence length="351" mass="39078">MKISIGILAYNEANCISSTLQSLFAQSIFQTDDSNIAIEIVVVPNGCTDETAAIARTTLDKLVQSTVNPGVSGKVCEVKEAGKPNAWNNYVHQFSDPSADYIFLMDADIQFLAPNTLHSMVEALEVNPDACVSVDTLVKDVALKEKKSLIDQLSLAVSKVSGAKSVWICGQLYCARAAVLHRIWMPKGIEVEDGFLWKMVVTNLLTSPEVPERVVRADSASHIFEAYTDIRRLLRHERWLILANTINTLIYEDLQAICNQHQDAGAIIKARNEQDPLWVSKLIQANVSQKSGWVIPSWLLLRRFKSLLQLSLHKAVLFLPVAVTAFCVDLLVCLQANEKLNNWQEYISNKA</sequence>
<dbReference type="AlphaFoldDB" id="A0A1Z4MSP1"/>
<comment type="similarity">
    <text evidence="1">Belongs to the glycosyltransferase 2 family.</text>
</comment>
<reference evidence="5 6" key="1">
    <citation type="submission" date="2017-06" db="EMBL/GenBank/DDBJ databases">
        <title>Genome sequencing of cyanobaciteial culture collection at National Institute for Environmental Studies (NIES).</title>
        <authorList>
            <person name="Hirose Y."/>
            <person name="Shimura Y."/>
            <person name="Fujisawa T."/>
            <person name="Nakamura Y."/>
            <person name="Kawachi M."/>
        </authorList>
    </citation>
    <scope>NUCLEOTIDE SEQUENCE [LARGE SCALE GENOMIC DNA]</scope>
    <source>
        <strain evidence="5 6">NIES-37</strain>
    </source>
</reference>
<dbReference type="InterPro" id="IPR029044">
    <property type="entry name" value="Nucleotide-diphossugar_trans"/>
</dbReference>
<name>A0A1Z4MSP1_9CYAN</name>
<dbReference type="Pfam" id="PF00535">
    <property type="entry name" value="Glycos_transf_2"/>
    <property type="match status" value="1"/>
</dbReference>
<dbReference type="Proteomes" id="UP000218785">
    <property type="component" value="Chromosome"/>
</dbReference>
<dbReference type="PANTHER" id="PTHR43630">
    <property type="entry name" value="POLY-BETA-1,6-N-ACETYL-D-GLUCOSAMINE SYNTHASE"/>
    <property type="match status" value="1"/>
</dbReference>
<organism evidence="5 6">
    <name type="scientific">Tolypothrix tenuis PCC 7101</name>
    <dbReference type="NCBI Taxonomy" id="231146"/>
    <lineage>
        <taxon>Bacteria</taxon>
        <taxon>Bacillati</taxon>
        <taxon>Cyanobacteriota</taxon>
        <taxon>Cyanophyceae</taxon>
        <taxon>Nostocales</taxon>
        <taxon>Tolypothrichaceae</taxon>
        <taxon>Tolypothrix</taxon>
    </lineage>
</organism>
<protein>
    <recommendedName>
        <fullName evidence="4">Glycosyltransferase 2-like domain-containing protein</fullName>
    </recommendedName>
</protein>
<dbReference type="RefSeq" id="WP_096573698.1">
    <property type="nucleotide sequence ID" value="NZ_CAWNJS010000001.1"/>
</dbReference>
<evidence type="ECO:0000256" key="2">
    <source>
        <dbReference type="ARBA" id="ARBA00022676"/>
    </source>
</evidence>
<dbReference type="InterPro" id="IPR001173">
    <property type="entry name" value="Glyco_trans_2-like"/>
</dbReference>
<evidence type="ECO:0000256" key="3">
    <source>
        <dbReference type="ARBA" id="ARBA00022679"/>
    </source>
</evidence>
<keyword evidence="2" id="KW-0328">Glycosyltransferase</keyword>
<evidence type="ECO:0000256" key="1">
    <source>
        <dbReference type="ARBA" id="ARBA00006739"/>
    </source>
</evidence>
<evidence type="ECO:0000259" key="4">
    <source>
        <dbReference type="Pfam" id="PF00535"/>
    </source>
</evidence>
<dbReference type="Gene3D" id="3.90.550.10">
    <property type="entry name" value="Spore Coat Polysaccharide Biosynthesis Protein SpsA, Chain A"/>
    <property type="match status" value="1"/>
</dbReference>
<evidence type="ECO:0000313" key="5">
    <source>
        <dbReference type="EMBL" id="BAY96483.1"/>
    </source>
</evidence>
<feature type="domain" description="Glycosyltransferase 2-like" evidence="4">
    <location>
        <begin position="4"/>
        <end position="144"/>
    </location>
</feature>